<sequence>MEPHTEQIVACTLSFCTTEVFRKPRKGVNYHGFGKDKLCRLWREFLKTLTTAIVKEDCVVVLIFSLDSALSISVLLPCQVIRDLRKENERRSSGK</sequence>
<dbReference type="EMBL" id="PDUG01000006">
    <property type="protein sequence ID" value="PIC16540.1"/>
    <property type="molecule type" value="Genomic_DNA"/>
</dbReference>
<dbReference type="AlphaFoldDB" id="A0A2G5SN91"/>
<keyword evidence="2" id="KW-1185">Reference proteome</keyword>
<proteinExistence type="predicted"/>
<reference evidence="2" key="1">
    <citation type="submission" date="2017-10" db="EMBL/GenBank/DDBJ databases">
        <title>Rapid genome shrinkage in a self-fertile nematode reveals novel sperm competition proteins.</title>
        <authorList>
            <person name="Yin D."/>
            <person name="Schwarz E.M."/>
            <person name="Thomas C.G."/>
            <person name="Felde R.L."/>
            <person name="Korf I.F."/>
            <person name="Cutter A.D."/>
            <person name="Schartner C.M."/>
            <person name="Ralston E.J."/>
            <person name="Meyer B.J."/>
            <person name="Haag E.S."/>
        </authorList>
    </citation>
    <scope>NUCLEOTIDE SEQUENCE [LARGE SCALE GENOMIC DNA]</scope>
    <source>
        <strain evidence="2">JU1422</strain>
    </source>
</reference>
<evidence type="ECO:0000313" key="2">
    <source>
        <dbReference type="Proteomes" id="UP000230233"/>
    </source>
</evidence>
<accession>A0A2G5SN91</accession>
<gene>
    <name evidence="1" type="primary">Cnig_chr_X.g23113</name>
    <name evidence="1" type="ORF">B9Z55_023113</name>
</gene>
<organism evidence="1 2">
    <name type="scientific">Caenorhabditis nigoni</name>
    <dbReference type="NCBI Taxonomy" id="1611254"/>
    <lineage>
        <taxon>Eukaryota</taxon>
        <taxon>Metazoa</taxon>
        <taxon>Ecdysozoa</taxon>
        <taxon>Nematoda</taxon>
        <taxon>Chromadorea</taxon>
        <taxon>Rhabditida</taxon>
        <taxon>Rhabditina</taxon>
        <taxon>Rhabditomorpha</taxon>
        <taxon>Rhabditoidea</taxon>
        <taxon>Rhabditidae</taxon>
        <taxon>Peloderinae</taxon>
        <taxon>Caenorhabditis</taxon>
    </lineage>
</organism>
<dbReference type="Proteomes" id="UP000230233">
    <property type="component" value="Chromosome X"/>
</dbReference>
<protein>
    <submittedName>
        <fullName evidence="1">Uncharacterized protein</fullName>
    </submittedName>
</protein>
<name>A0A2G5SN91_9PELO</name>
<comment type="caution">
    <text evidence="1">The sequence shown here is derived from an EMBL/GenBank/DDBJ whole genome shotgun (WGS) entry which is preliminary data.</text>
</comment>
<evidence type="ECO:0000313" key="1">
    <source>
        <dbReference type="EMBL" id="PIC16540.1"/>
    </source>
</evidence>